<evidence type="ECO:0000256" key="2">
    <source>
        <dbReference type="ARBA" id="ARBA00022908"/>
    </source>
</evidence>
<keyword evidence="4" id="KW-0233">DNA recombination</keyword>
<dbReference type="AlphaFoldDB" id="A0A839AEN2"/>
<dbReference type="InterPro" id="IPR011010">
    <property type="entry name" value="DNA_brk_join_enz"/>
</dbReference>
<dbReference type="InterPro" id="IPR002104">
    <property type="entry name" value="Integrase_catalytic"/>
</dbReference>
<evidence type="ECO:0000256" key="3">
    <source>
        <dbReference type="ARBA" id="ARBA00023125"/>
    </source>
</evidence>
<dbReference type="Gene3D" id="1.10.443.10">
    <property type="entry name" value="Intergrase catalytic core"/>
    <property type="match status" value="1"/>
</dbReference>
<dbReference type="SUPFAM" id="SSF56349">
    <property type="entry name" value="DNA breaking-rejoining enzymes"/>
    <property type="match status" value="1"/>
</dbReference>
<organism evidence="8 9">
    <name type="scientific">Stappia albiluteola</name>
    <dbReference type="NCBI Taxonomy" id="2758565"/>
    <lineage>
        <taxon>Bacteria</taxon>
        <taxon>Pseudomonadati</taxon>
        <taxon>Pseudomonadota</taxon>
        <taxon>Alphaproteobacteria</taxon>
        <taxon>Hyphomicrobiales</taxon>
        <taxon>Stappiaceae</taxon>
        <taxon>Stappia</taxon>
    </lineage>
</organism>
<keyword evidence="9" id="KW-1185">Reference proteome</keyword>
<sequence length="362" mass="40882">MPNSRSENVRLKRRYYEYLKHAKGLSEKSIDQAAAAIDEFETFNGKKPFSVFHVQHATNYKTQLLEGSNSDTGKVLSLATVRARLKAVQAFFVWLADQSGYRSRIRYCDAEYFTLTARDERIATAPRKKPVPEISQVERCVDVMPYSTAIEKRDRAMIAFIAITGIRDGAVASLKLKHVDLKAGVVFQDPREVKTKFAKTITTAFFPVSDKLEAIVREWVEFLTNDLHFGPDDPLFPRTRMKHVKGKGLQAIGLDRACWSSANRIRQIFSAAFQNAALPPFNPHAFRNMLVRIGMERCKGPEAFKAWSQNLGHEGVITTFSSYGNIPDHQQVEIIRKLASTMGPNDALEQCLQAALDAVQRR</sequence>
<name>A0A839AEN2_9HYPH</name>
<feature type="domain" description="Core-binding (CB)" evidence="7">
    <location>
        <begin position="6"/>
        <end position="96"/>
    </location>
</feature>
<dbReference type="PROSITE" id="PS51898">
    <property type="entry name" value="TYR_RECOMBINASE"/>
    <property type="match status" value="1"/>
</dbReference>
<dbReference type="GO" id="GO:0015074">
    <property type="term" value="P:DNA integration"/>
    <property type="evidence" value="ECO:0007669"/>
    <property type="project" value="UniProtKB-KW"/>
</dbReference>
<feature type="domain" description="Tyr recombinase" evidence="6">
    <location>
        <begin position="126"/>
        <end position="336"/>
    </location>
</feature>
<evidence type="ECO:0000256" key="1">
    <source>
        <dbReference type="ARBA" id="ARBA00008857"/>
    </source>
</evidence>
<dbReference type="EMBL" id="JACFXV010000054">
    <property type="protein sequence ID" value="MBA5778041.1"/>
    <property type="molecule type" value="Genomic_DNA"/>
</dbReference>
<proteinExistence type="inferred from homology"/>
<evidence type="ECO:0000313" key="9">
    <source>
        <dbReference type="Proteomes" id="UP000541109"/>
    </source>
</evidence>
<keyword evidence="2" id="KW-0229">DNA integration</keyword>
<dbReference type="CDD" id="cd00397">
    <property type="entry name" value="DNA_BRE_C"/>
    <property type="match status" value="1"/>
</dbReference>
<evidence type="ECO:0000259" key="6">
    <source>
        <dbReference type="PROSITE" id="PS51898"/>
    </source>
</evidence>
<reference evidence="8 9" key="1">
    <citation type="submission" date="2020-07" db="EMBL/GenBank/DDBJ databases">
        <title>Stappia sp., F7233, whole genome shotgun sequencing project.</title>
        <authorList>
            <person name="Jiang S."/>
            <person name="Liu Z.W."/>
            <person name="Du Z.J."/>
        </authorList>
    </citation>
    <scope>NUCLEOTIDE SEQUENCE [LARGE SCALE GENOMIC DNA]</scope>
    <source>
        <strain evidence="8 9">F7233</strain>
    </source>
</reference>
<dbReference type="InterPro" id="IPR050090">
    <property type="entry name" value="Tyrosine_recombinase_XerCD"/>
</dbReference>
<evidence type="ECO:0000256" key="4">
    <source>
        <dbReference type="ARBA" id="ARBA00023172"/>
    </source>
</evidence>
<evidence type="ECO:0000256" key="5">
    <source>
        <dbReference type="PROSITE-ProRule" id="PRU01248"/>
    </source>
</evidence>
<protein>
    <submittedName>
        <fullName evidence="8">Site-specific integrase</fullName>
    </submittedName>
</protein>
<dbReference type="InterPro" id="IPR044068">
    <property type="entry name" value="CB"/>
</dbReference>
<evidence type="ECO:0000259" key="7">
    <source>
        <dbReference type="PROSITE" id="PS51900"/>
    </source>
</evidence>
<dbReference type="PROSITE" id="PS51900">
    <property type="entry name" value="CB"/>
    <property type="match status" value="1"/>
</dbReference>
<accession>A0A839AEN2</accession>
<dbReference type="GO" id="GO:0003677">
    <property type="term" value="F:DNA binding"/>
    <property type="evidence" value="ECO:0007669"/>
    <property type="project" value="UniProtKB-UniRule"/>
</dbReference>
<dbReference type="Pfam" id="PF00589">
    <property type="entry name" value="Phage_integrase"/>
    <property type="match status" value="1"/>
</dbReference>
<comment type="caution">
    <text evidence="8">The sequence shown here is derived from an EMBL/GenBank/DDBJ whole genome shotgun (WGS) entry which is preliminary data.</text>
</comment>
<dbReference type="InterPro" id="IPR013762">
    <property type="entry name" value="Integrase-like_cat_sf"/>
</dbReference>
<dbReference type="Gene3D" id="1.10.150.130">
    <property type="match status" value="1"/>
</dbReference>
<keyword evidence="3 5" id="KW-0238">DNA-binding</keyword>
<dbReference type="PANTHER" id="PTHR30349:SF41">
    <property type="entry name" value="INTEGRASE_RECOMBINASE PROTEIN MJ0367-RELATED"/>
    <property type="match status" value="1"/>
</dbReference>
<evidence type="ECO:0000313" key="8">
    <source>
        <dbReference type="EMBL" id="MBA5778041.1"/>
    </source>
</evidence>
<dbReference type="GO" id="GO:0006310">
    <property type="term" value="P:DNA recombination"/>
    <property type="evidence" value="ECO:0007669"/>
    <property type="project" value="UniProtKB-KW"/>
</dbReference>
<dbReference type="InterPro" id="IPR010998">
    <property type="entry name" value="Integrase_recombinase_N"/>
</dbReference>
<dbReference type="RefSeq" id="WP_182166035.1">
    <property type="nucleotide sequence ID" value="NZ_JACFXV010000054.1"/>
</dbReference>
<comment type="similarity">
    <text evidence="1">Belongs to the 'phage' integrase family.</text>
</comment>
<dbReference type="PANTHER" id="PTHR30349">
    <property type="entry name" value="PHAGE INTEGRASE-RELATED"/>
    <property type="match status" value="1"/>
</dbReference>
<dbReference type="Proteomes" id="UP000541109">
    <property type="component" value="Unassembled WGS sequence"/>
</dbReference>
<gene>
    <name evidence="8" type="ORF">H2509_12995</name>
</gene>